<sequence length="729" mass="80262">MSKNTSGGVPGSPAMSSPESSTGCMSPPGGGGAKLTPAPTGLVSQIPGQQGKFAGYGIGLHDPVHGAGQPGSDQYTPKPAAPAHQGPWGARPRSAYNPQGPGWGLASAADDMGARRSSYGANPVPRVTVIDNSLTRPTPGRLGDGPSSSASPAENCYKAFRTELGHLHRRVLGMHEAMDRQSDLPRRFVAAIQVDLVQMIKTIEVLPANVHTMNKMLKEIDQELQNVKVLFVQQNLENETTHNRNQNRIVELQDKVRELMDQNVVYQAKVESMNMQRSADQEKIRRLQEQVDGKRNLWMQMHPEPQERALALAYHGGAKPAATSYGASNTLNPESAAATSTNWRPQSSAQPGHQKTPSLARSISTPLKAENRFQEPRFAPARHAPAPGPDTAFRRDAAGPKAPLTASNVATYLGDMTISGPEGMQTKAEAGTPLKLGATPKSRALEADLKLAAKAPVQFWQDSLRKLWALSLGFCNRYISADHIADLPAFVQGKAPRVWDNIATSLFPRDPKARDQAWQTISELLRDTPSRTFLAQRLIIQHILRDIFRPSGWLGFDMAIDEEFQRIQKQLDENATFKPHERASILERRAVVVLTMLDDARWDQFRHTKVNEHFQALKQSIWALAPDEKTRTEMHEAGHFDLFSLLELAWELATKMYLSRADFYFSWPDVGEKFSADTHADLAVDHPGILEPGRFGRVRVAVTPGVTMRKPEGMRIVPKGILKANVLVS</sequence>
<feature type="compositionally biased region" description="Low complexity" evidence="2">
    <location>
        <begin position="376"/>
        <end position="385"/>
    </location>
</feature>
<reference evidence="3" key="1">
    <citation type="submission" date="2023-06" db="EMBL/GenBank/DDBJ databases">
        <title>Genome-scale phylogeny and comparative genomics of the fungal order Sordariales.</title>
        <authorList>
            <consortium name="Lawrence Berkeley National Laboratory"/>
            <person name="Hensen N."/>
            <person name="Bonometti L."/>
            <person name="Westerberg I."/>
            <person name="Brannstrom I.O."/>
            <person name="Guillou S."/>
            <person name="Cros-Aarteil S."/>
            <person name="Calhoun S."/>
            <person name="Haridas S."/>
            <person name="Kuo A."/>
            <person name="Mondo S."/>
            <person name="Pangilinan J."/>
            <person name="Riley R."/>
            <person name="LaButti K."/>
            <person name="Andreopoulos B."/>
            <person name="Lipzen A."/>
            <person name="Chen C."/>
            <person name="Yanf M."/>
            <person name="Daum C."/>
            <person name="Ng V."/>
            <person name="Clum A."/>
            <person name="Steindorff A."/>
            <person name="Ohm R."/>
            <person name="Martin F."/>
            <person name="Silar P."/>
            <person name="Natvig D."/>
            <person name="Lalanne C."/>
            <person name="Gautier V."/>
            <person name="Ament-velasquez S.L."/>
            <person name="Kruys A."/>
            <person name="Hutchinson M.I."/>
            <person name="Powell A.J."/>
            <person name="Barry K."/>
            <person name="Miller A.N."/>
            <person name="Grigoriev I.V."/>
            <person name="Debuchy R."/>
            <person name="Gladieux P."/>
            <person name="Thoren M.H."/>
            <person name="Johannesson H."/>
        </authorList>
    </citation>
    <scope>NUCLEOTIDE SEQUENCE</scope>
    <source>
        <strain evidence="3">SMH3187-1</strain>
    </source>
</reference>
<protein>
    <submittedName>
        <fullName evidence="3">Uncharacterized protein</fullName>
    </submittedName>
</protein>
<evidence type="ECO:0000256" key="2">
    <source>
        <dbReference type="SAM" id="MobiDB-lite"/>
    </source>
</evidence>
<dbReference type="AlphaFoldDB" id="A0AA40EJ38"/>
<feature type="region of interest" description="Disordered" evidence="2">
    <location>
        <begin position="319"/>
        <end position="360"/>
    </location>
</feature>
<feature type="region of interest" description="Disordered" evidence="2">
    <location>
        <begin position="131"/>
        <end position="152"/>
    </location>
</feature>
<dbReference type="EMBL" id="JAUKUD010000006">
    <property type="protein sequence ID" value="KAK0740276.1"/>
    <property type="molecule type" value="Genomic_DNA"/>
</dbReference>
<keyword evidence="4" id="KW-1185">Reference proteome</keyword>
<name>A0AA40EJ38_9PEZI</name>
<dbReference type="Proteomes" id="UP001172155">
    <property type="component" value="Unassembled WGS sequence"/>
</dbReference>
<gene>
    <name evidence="3" type="ORF">B0T18DRAFT_431620</name>
</gene>
<feature type="region of interest" description="Disordered" evidence="2">
    <location>
        <begin position="1"/>
        <end position="97"/>
    </location>
</feature>
<feature type="compositionally biased region" description="Polar residues" evidence="2">
    <location>
        <begin position="325"/>
        <end position="360"/>
    </location>
</feature>
<feature type="region of interest" description="Disordered" evidence="2">
    <location>
        <begin position="374"/>
        <end position="398"/>
    </location>
</feature>
<feature type="coiled-coil region" evidence="1">
    <location>
        <begin position="242"/>
        <end position="290"/>
    </location>
</feature>
<feature type="compositionally biased region" description="Polar residues" evidence="2">
    <location>
        <begin position="14"/>
        <end position="24"/>
    </location>
</feature>
<evidence type="ECO:0000313" key="4">
    <source>
        <dbReference type="Proteomes" id="UP001172155"/>
    </source>
</evidence>
<organism evidence="3 4">
    <name type="scientific">Schizothecium vesticola</name>
    <dbReference type="NCBI Taxonomy" id="314040"/>
    <lineage>
        <taxon>Eukaryota</taxon>
        <taxon>Fungi</taxon>
        <taxon>Dikarya</taxon>
        <taxon>Ascomycota</taxon>
        <taxon>Pezizomycotina</taxon>
        <taxon>Sordariomycetes</taxon>
        <taxon>Sordariomycetidae</taxon>
        <taxon>Sordariales</taxon>
        <taxon>Schizotheciaceae</taxon>
        <taxon>Schizothecium</taxon>
    </lineage>
</organism>
<accession>A0AA40EJ38</accession>
<comment type="caution">
    <text evidence="3">The sequence shown here is derived from an EMBL/GenBank/DDBJ whole genome shotgun (WGS) entry which is preliminary data.</text>
</comment>
<evidence type="ECO:0000313" key="3">
    <source>
        <dbReference type="EMBL" id="KAK0740276.1"/>
    </source>
</evidence>
<proteinExistence type="predicted"/>
<keyword evidence="1" id="KW-0175">Coiled coil</keyword>
<evidence type="ECO:0000256" key="1">
    <source>
        <dbReference type="SAM" id="Coils"/>
    </source>
</evidence>